<comment type="pathway">
    <text evidence="3">Carbohydrate metabolism; tricarboxylic acid cycle.</text>
</comment>
<evidence type="ECO:0000313" key="21">
    <source>
        <dbReference type="EMBL" id="KAA0701955.1"/>
    </source>
</evidence>
<keyword evidence="9 19" id="KW-0274">FAD</keyword>
<keyword evidence="18" id="KW-0479">Metal-binding</keyword>
<keyword evidence="8" id="KW-0999">Mitochondrion inner membrane</keyword>
<keyword evidence="18" id="KW-0408">Iron</keyword>
<feature type="binding site" evidence="16">
    <location>
        <position position="249"/>
    </location>
    <ligand>
        <name>FAD</name>
        <dbReference type="ChEBI" id="CHEBI:57692"/>
    </ligand>
</feature>
<dbReference type="Gene3D" id="1.10.10.1620">
    <property type="match status" value="1"/>
</dbReference>
<accession>A0A5A9MYN6</accession>
<evidence type="ECO:0000256" key="12">
    <source>
        <dbReference type="ARBA" id="ARBA00023002"/>
    </source>
</evidence>
<dbReference type="AlphaFoldDB" id="A0A5A9MYN6"/>
<keyword evidence="14" id="KW-0472">Membrane</keyword>
<evidence type="ECO:0000256" key="7">
    <source>
        <dbReference type="ARBA" id="ARBA00022692"/>
    </source>
</evidence>
<dbReference type="FunFam" id="3.50.50.60:FF:000450">
    <property type="entry name" value="Amine oxidase"/>
    <property type="match status" value="1"/>
</dbReference>
<sequence length="628" mass="69148">MALIFFTCHVGVNSDDPLIKCLRDSDYDELLRITEEGLPPTQSPKHVIIVGGGAAGLTAAKFLEDAGHKVTIIEASNRIGGRILTHREKRAGWYAELGAMRIPSFHKILLTFAKKLGVKIGEFVQEDNNTYYFINGLRYKTYAVRQNPDVLNYPVSEQEKGKNASQLFNIALNKEYLVNVGNLSGGALRMIGDILNENSFFYIALTEMLYIHAEISDNTIYHEFIGGFDSFPNAFYDVLNATIFLNSKVQAISQTENNVTVSYQDWRNPSALTNITADYVLMTTTAKATLFIDFNPPLTAMKMEALRSLHYSTSTKVVLSFSKRFWEDDGIKGGKSITDLPSRFIHYPSHSFPGISGGAILASYTSSDDAALLQTLPDDELKALVLKDLVKIHGEHVRHLCTGGTVKKWGLDPYSHGAFAIFTPFQMIDYESLLVQPEGRIYFAGEHTGRPHGWIETAIKTGLRAARDINSINSNEPMNEVCLITPVTVDVVKHPGNSSDLGLLAKIMAALARISAVCHRGVRPVSGSNAASLHWTGERVLSVVLLGMMPVAYCYPGPAIDYSLAAALTLHSHWGLGQVLTDYVHGDFKIKMANAGLFVLSTVTFAGLCYFNYNDVGICKAVALLWSK</sequence>
<dbReference type="Pfam" id="PF01593">
    <property type="entry name" value="Amino_oxidase"/>
    <property type="match status" value="1"/>
</dbReference>
<evidence type="ECO:0000256" key="9">
    <source>
        <dbReference type="ARBA" id="ARBA00022827"/>
    </source>
</evidence>
<dbReference type="SUPFAM" id="SSF51905">
    <property type="entry name" value="FAD/NAD(P)-binding domain"/>
    <property type="match status" value="1"/>
</dbReference>
<evidence type="ECO:0000259" key="20">
    <source>
        <dbReference type="Pfam" id="PF01593"/>
    </source>
</evidence>
<feature type="binding site" evidence="16">
    <location>
        <begin position="98"/>
        <end position="101"/>
    </location>
    <ligand>
        <name>FAD</name>
        <dbReference type="ChEBI" id="CHEBI:57692"/>
    </ligand>
</feature>
<dbReference type="EMBL" id="SOYY01000025">
    <property type="protein sequence ID" value="KAA0701955.1"/>
    <property type="molecule type" value="Genomic_DNA"/>
</dbReference>
<evidence type="ECO:0000256" key="17">
    <source>
        <dbReference type="PIRSR" id="PIRSR607992-1"/>
    </source>
</evidence>
<keyword evidence="6 19" id="KW-0285">Flavoprotein</keyword>
<dbReference type="GO" id="GO:0046872">
    <property type="term" value="F:metal ion binding"/>
    <property type="evidence" value="ECO:0007669"/>
    <property type="project" value="UniProtKB-KW"/>
</dbReference>
<protein>
    <recommendedName>
        <fullName evidence="19">Amine oxidase</fullName>
        <ecNumber evidence="19">1.4.3.-</ecNumber>
    </recommendedName>
</protein>
<evidence type="ECO:0000256" key="5">
    <source>
        <dbReference type="ARBA" id="ARBA00011758"/>
    </source>
</evidence>
<feature type="binding site" evidence="17">
    <location>
        <position position="583"/>
    </location>
    <ligand>
        <name>a ubiquinone</name>
        <dbReference type="ChEBI" id="CHEBI:16389"/>
        <note>ligand shared with IP/SDHB</note>
    </ligand>
</feature>
<dbReference type="EC" id="1.4.3.-" evidence="19"/>
<keyword evidence="11" id="KW-1133">Transmembrane helix</keyword>
<keyword evidence="12 19" id="KW-0560">Oxidoreductase</keyword>
<dbReference type="Gene3D" id="3.50.50.60">
    <property type="entry name" value="FAD/NAD(P)-binding domain"/>
    <property type="match status" value="2"/>
</dbReference>
<dbReference type="Gene3D" id="3.30.70.2100">
    <property type="match status" value="1"/>
</dbReference>
<evidence type="ECO:0000256" key="19">
    <source>
        <dbReference type="RuleBase" id="RU362067"/>
    </source>
</evidence>
<evidence type="ECO:0000256" key="6">
    <source>
        <dbReference type="ARBA" id="ARBA00022630"/>
    </source>
</evidence>
<feature type="domain" description="Amine oxidase" evidence="20">
    <location>
        <begin position="55"/>
        <end position="469"/>
    </location>
</feature>
<keyword evidence="13" id="KW-0496">Mitochondrion</keyword>
<dbReference type="PANTHER" id="PTHR10742">
    <property type="entry name" value="FLAVIN MONOAMINE OXIDASE"/>
    <property type="match status" value="1"/>
</dbReference>
<dbReference type="InterPro" id="IPR036188">
    <property type="entry name" value="FAD/NAD-bd_sf"/>
</dbReference>
<evidence type="ECO:0000256" key="3">
    <source>
        <dbReference type="ARBA" id="ARBA00005163"/>
    </source>
</evidence>
<evidence type="ECO:0000256" key="16">
    <source>
        <dbReference type="PIRSR" id="PIRSR601613-1"/>
    </source>
</evidence>
<dbReference type="InterPro" id="IPR050281">
    <property type="entry name" value="Flavin_monoamine_oxidase"/>
</dbReference>
<feature type="binding site" evidence="16">
    <location>
        <begin position="74"/>
        <end position="75"/>
    </location>
    <ligand>
        <name>FAD</name>
        <dbReference type="ChEBI" id="CHEBI:57692"/>
    </ligand>
</feature>
<comment type="caution">
    <text evidence="21">The sequence shown here is derived from an EMBL/GenBank/DDBJ whole genome shotgun (WGS) entry which is preliminary data.</text>
</comment>
<dbReference type="CDD" id="cd03496">
    <property type="entry name" value="SQR_TypeC_CybS"/>
    <property type="match status" value="1"/>
</dbReference>
<dbReference type="Pfam" id="PF05328">
    <property type="entry name" value="CybS"/>
    <property type="match status" value="1"/>
</dbReference>
<proteinExistence type="inferred from homology"/>
<comment type="cofactor">
    <cofactor evidence="1 19">
        <name>FAD</name>
        <dbReference type="ChEBI" id="CHEBI:57692"/>
    </cofactor>
</comment>
<reference evidence="21 22" key="1">
    <citation type="journal article" date="2019" name="Mol. Ecol. Resour.">
        <title>Chromosome-level genome assembly of Triplophysa tibetana, a fish adapted to the harsh high-altitude environment of the Tibetan Plateau.</title>
        <authorList>
            <person name="Yang X."/>
            <person name="Liu H."/>
            <person name="Ma Z."/>
            <person name="Zou Y."/>
            <person name="Zou M."/>
            <person name="Mao Y."/>
            <person name="Li X."/>
            <person name="Wang H."/>
            <person name="Chen T."/>
            <person name="Wang W."/>
            <person name="Yang R."/>
        </authorList>
    </citation>
    <scope>NUCLEOTIDE SEQUENCE [LARGE SCALE GENOMIC DNA]</scope>
    <source>
        <strain evidence="21">TTIB1903HZAU</strain>
        <tissue evidence="21">Muscle</tissue>
    </source>
</reference>
<dbReference type="InterPro" id="IPR002937">
    <property type="entry name" value="Amino_oxidase"/>
</dbReference>
<dbReference type="GO" id="GO:0001716">
    <property type="term" value="F:L-amino-acid oxidase activity"/>
    <property type="evidence" value="ECO:0007669"/>
    <property type="project" value="TreeGrafter"/>
</dbReference>
<keyword evidence="10" id="KW-0809">Transit peptide</keyword>
<evidence type="ECO:0000256" key="13">
    <source>
        <dbReference type="ARBA" id="ARBA00023128"/>
    </source>
</evidence>
<dbReference type="PANTHER" id="PTHR10742:SF342">
    <property type="entry name" value="AMINE OXIDASE"/>
    <property type="match status" value="1"/>
</dbReference>
<dbReference type="Gene3D" id="1.10.405.10">
    <property type="entry name" value="Guanine Nucleotide Dissociation Inhibitor, domain 1"/>
    <property type="match status" value="2"/>
</dbReference>
<comment type="similarity">
    <text evidence="4">Belongs to the CybS family.</text>
</comment>
<feature type="binding site" evidence="16">
    <location>
        <position position="101"/>
    </location>
    <ligand>
        <name>substrate</name>
    </ligand>
</feature>
<comment type="similarity">
    <text evidence="19">Belongs to the flavin monoamine oxidase family.</text>
</comment>
<organism evidence="21 22">
    <name type="scientific">Triplophysa tibetana</name>
    <dbReference type="NCBI Taxonomy" id="1572043"/>
    <lineage>
        <taxon>Eukaryota</taxon>
        <taxon>Metazoa</taxon>
        <taxon>Chordata</taxon>
        <taxon>Craniata</taxon>
        <taxon>Vertebrata</taxon>
        <taxon>Euteleostomi</taxon>
        <taxon>Actinopterygii</taxon>
        <taxon>Neopterygii</taxon>
        <taxon>Teleostei</taxon>
        <taxon>Ostariophysi</taxon>
        <taxon>Cypriniformes</taxon>
        <taxon>Nemacheilidae</taxon>
        <taxon>Triplophysa</taxon>
    </lineage>
</organism>
<evidence type="ECO:0000256" key="14">
    <source>
        <dbReference type="ARBA" id="ARBA00023136"/>
    </source>
</evidence>
<evidence type="ECO:0000256" key="8">
    <source>
        <dbReference type="ARBA" id="ARBA00022792"/>
    </source>
</evidence>
<dbReference type="FunFam" id="3.50.50.60:FF:000242">
    <property type="entry name" value="Amine oxidase"/>
    <property type="match status" value="1"/>
</dbReference>
<dbReference type="PRINTS" id="PR00757">
    <property type="entry name" value="AMINEOXDASEF"/>
</dbReference>
<gene>
    <name evidence="21" type="ORF">E1301_Tti007780</name>
</gene>
<feature type="binding site" evidence="16">
    <location>
        <position position="446"/>
    </location>
    <ligand>
        <name>FAD</name>
        <dbReference type="ChEBI" id="CHEBI:57692"/>
    </ligand>
</feature>
<name>A0A5A9MYN6_9TELE</name>
<evidence type="ECO:0000256" key="10">
    <source>
        <dbReference type="ARBA" id="ARBA00022946"/>
    </source>
</evidence>
<evidence type="ECO:0000256" key="1">
    <source>
        <dbReference type="ARBA" id="ARBA00001974"/>
    </source>
</evidence>
<dbReference type="SUPFAM" id="SSF54373">
    <property type="entry name" value="FAD-linked reductases, C-terminal domain"/>
    <property type="match status" value="1"/>
</dbReference>
<dbReference type="InterPro" id="IPR001613">
    <property type="entry name" value="Flavin_amine_oxidase"/>
</dbReference>
<comment type="subcellular location">
    <subcellularLocation>
        <location evidence="2">Mitochondrion inner membrane</location>
        <topology evidence="2">Multi-pass membrane protein</topology>
    </subcellularLocation>
</comment>
<dbReference type="Gene3D" id="1.20.1300.10">
    <property type="entry name" value="Fumarate reductase/succinate dehydrogenase, transmembrane subunit"/>
    <property type="match status" value="1"/>
</dbReference>
<dbReference type="GO" id="GO:0005743">
    <property type="term" value="C:mitochondrial inner membrane"/>
    <property type="evidence" value="ECO:0007669"/>
    <property type="project" value="UniProtKB-SubCell"/>
</dbReference>
<dbReference type="GO" id="GO:0009063">
    <property type="term" value="P:amino acid catabolic process"/>
    <property type="evidence" value="ECO:0007669"/>
    <property type="project" value="TreeGrafter"/>
</dbReference>
<dbReference type="Proteomes" id="UP000324632">
    <property type="component" value="Chromosome 25"/>
</dbReference>
<evidence type="ECO:0000256" key="15">
    <source>
        <dbReference type="ARBA" id="ARBA00045847"/>
    </source>
</evidence>
<feature type="binding site" description="axial binding residue" evidence="18">
    <location>
        <position position="571"/>
    </location>
    <ligand>
        <name>heme b</name>
        <dbReference type="ChEBI" id="CHEBI:60344"/>
        <note>ligand shared with SDHC</note>
    </ligand>
    <ligandPart>
        <name>Fe</name>
        <dbReference type="ChEBI" id="CHEBI:18248"/>
    </ligandPart>
</feature>
<comment type="function">
    <text evidence="15">Membrane-anchoring subunit of succinate dehydrogenase (SDH) that is involved in complex II of the mitochondrial electron transport chain and is responsible for transferring electrons from succinate to ubiquinone (coenzyme Q). SDH also oxidizes malate to the non-canonical enol form of oxaloacetate, enol-oxaloacetate. Enol-oxaloacetate, which is a potent inhibitor of the succinate dehydrogenase activity, is further isomerized into keto-oxaloacetate.</text>
</comment>
<dbReference type="InterPro" id="IPR007992">
    <property type="entry name" value="CybS"/>
</dbReference>
<evidence type="ECO:0000256" key="11">
    <source>
        <dbReference type="ARBA" id="ARBA00022989"/>
    </source>
</evidence>
<dbReference type="InterPro" id="IPR034804">
    <property type="entry name" value="SQR/QFR_C/D"/>
</dbReference>
<keyword evidence="22" id="KW-1185">Reference proteome</keyword>
<evidence type="ECO:0000313" key="22">
    <source>
        <dbReference type="Proteomes" id="UP000324632"/>
    </source>
</evidence>
<keyword evidence="7" id="KW-0812">Transmembrane</keyword>
<evidence type="ECO:0000256" key="4">
    <source>
        <dbReference type="ARBA" id="ARBA00007294"/>
    </source>
</evidence>
<comment type="subunit">
    <text evidence="5">Component of complex II composed of four subunits: the flavoprotein (FP) SDHA, iron-sulfur protein (IP) SDHB, and a cytochrome b560 composed of SDHC and SDHD.</text>
</comment>
<evidence type="ECO:0000256" key="18">
    <source>
        <dbReference type="PIRSR" id="PIRSR607992-2"/>
    </source>
</evidence>
<evidence type="ECO:0000256" key="2">
    <source>
        <dbReference type="ARBA" id="ARBA00004448"/>
    </source>
</evidence>